<dbReference type="GO" id="GO:0017000">
    <property type="term" value="P:antibiotic biosynthetic process"/>
    <property type="evidence" value="ECO:0007669"/>
    <property type="project" value="UniProtKB-ARBA"/>
</dbReference>
<dbReference type="InterPro" id="IPR050426">
    <property type="entry name" value="Glycosyltransferase_28"/>
</dbReference>
<dbReference type="Gene3D" id="3.40.50.2000">
    <property type="entry name" value="Glycogen Phosphorylase B"/>
    <property type="match status" value="2"/>
</dbReference>
<name>A0A1H1WQQ2_9ACTN</name>
<evidence type="ECO:0000256" key="1">
    <source>
        <dbReference type="ARBA" id="ARBA00009995"/>
    </source>
</evidence>
<sequence length="406" mass="44685">MSSPTWLRWPTVATIHAYGPLGAGHVNPMLGIVAELVRRHHRVRFWAPAEFGDRIAETGARFEPVTSTWEQLGGQPPQMHGREFLRAMGLLLDETKAMVSTLGQAPKPDLVLHDGTLTWWGRILAHRWQLPAVETLPNLVSNRHWSMNAYTKINPVDPRFLWQMLRIGRYLRSQGIDRVGDFMQGTTAAARIVTVPRAFQYRGDTFDGWDFVGPCLTDRAFQGDWQPAGAHHEVGAEHPVLLVSLGSSYNARPDIYRMIIASAADRPWQVVMSIGDRVTAADLGPIPDNVEVQPRLPQLAVLRHARAFVTHAGMGGTMEGLRAGVPLIALPQMAEQRANADRIAELGLGVALDPDRLDAPTLWSAVEATADDDGIRDRLDWMRAEMDAAGGAPAAADVVDRVLAAQ</sequence>
<gene>
    <name evidence="4" type="ORF">SAMN04489812_3769</name>
</gene>
<dbReference type="InterPro" id="IPR010610">
    <property type="entry name" value="EryCIII-like_C"/>
</dbReference>
<dbReference type="PANTHER" id="PTHR48050">
    <property type="entry name" value="STEROL 3-BETA-GLUCOSYLTRANSFERASE"/>
    <property type="match status" value="1"/>
</dbReference>
<dbReference type="GO" id="GO:0008194">
    <property type="term" value="F:UDP-glycosyltransferase activity"/>
    <property type="evidence" value="ECO:0007669"/>
    <property type="project" value="InterPro"/>
</dbReference>
<dbReference type="EMBL" id="LT629772">
    <property type="protein sequence ID" value="SDS99638.1"/>
    <property type="molecule type" value="Genomic_DNA"/>
</dbReference>
<evidence type="ECO:0000256" key="2">
    <source>
        <dbReference type="ARBA" id="ARBA00022679"/>
    </source>
</evidence>
<evidence type="ECO:0000313" key="4">
    <source>
        <dbReference type="EMBL" id="SDS99638.1"/>
    </source>
</evidence>
<dbReference type="NCBIfam" id="TIGR01426">
    <property type="entry name" value="MGT"/>
    <property type="match status" value="1"/>
</dbReference>
<dbReference type="SUPFAM" id="SSF53756">
    <property type="entry name" value="UDP-Glycosyltransferase/glycogen phosphorylase"/>
    <property type="match status" value="1"/>
</dbReference>
<evidence type="ECO:0000313" key="5">
    <source>
        <dbReference type="Proteomes" id="UP000199103"/>
    </source>
</evidence>
<feature type="domain" description="Erythromycin biosynthesis protein CIII-like C-terminal" evidence="3">
    <location>
        <begin position="260"/>
        <end position="402"/>
    </location>
</feature>
<dbReference type="GO" id="GO:0016758">
    <property type="term" value="F:hexosyltransferase activity"/>
    <property type="evidence" value="ECO:0007669"/>
    <property type="project" value="InterPro"/>
</dbReference>
<dbReference type="InterPro" id="IPR002213">
    <property type="entry name" value="UDP_glucos_trans"/>
</dbReference>
<protein>
    <submittedName>
        <fullName evidence="4">Glycosyltransferase, MGT family</fullName>
    </submittedName>
</protein>
<comment type="similarity">
    <text evidence="1">Belongs to the UDP-glycosyltransferase family.</text>
</comment>
<dbReference type="CDD" id="cd03784">
    <property type="entry name" value="GT1_Gtf-like"/>
    <property type="match status" value="1"/>
</dbReference>
<proteinExistence type="inferred from homology"/>
<evidence type="ECO:0000259" key="3">
    <source>
        <dbReference type="Pfam" id="PF06722"/>
    </source>
</evidence>
<keyword evidence="2 4" id="KW-0808">Transferase</keyword>
<dbReference type="InterPro" id="IPR006326">
    <property type="entry name" value="UDPGT_MGT-like"/>
</dbReference>
<dbReference type="STRING" id="630515.SAMN04489812_3769"/>
<dbReference type="AlphaFoldDB" id="A0A1H1WQQ2"/>
<dbReference type="Proteomes" id="UP000199103">
    <property type="component" value="Chromosome I"/>
</dbReference>
<dbReference type="PANTHER" id="PTHR48050:SF13">
    <property type="entry name" value="STEROL 3-BETA-GLUCOSYLTRANSFERASE UGT80A2"/>
    <property type="match status" value="1"/>
</dbReference>
<dbReference type="Pfam" id="PF06722">
    <property type="entry name" value="EryCIII-like_C"/>
    <property type="match status" value="1"/>
</dbReference>
<accession>A0A1H1WQQ2</accession>
<reference evidence="4 5" key="1">
    <citation type="submission" date="2016-10" db="EMBL/GenBank/DDBJ databases">
        <authorList>
            <person name="de Groot N.N."/>
        </authorList>
    </citation>
    <scope>NUCLEOTIDE SEQUENCE [LARGE SCALE GENOMIC DNA]</scope>
    <source>
        <strain evidence="4 5">DSM 21800</strain>
    </source>
</reference>
<organism evidence="4 5">
    <name type="scientific">Microlunatus soli</name>
    <dbReference type="NCBI Taxonomy" id="630515"/>
    <lineage>
        <taxon>Bacteria</taxon>
        <taxon>Bacillati</taxon>
        <taxon>Actinomycetota</taxon>
        <taxon>Actinomycetes</taxon>
        <taxon>Propionibacteriales</taxon>
        <taxon>Propionibacteriaceae</taxon>
        <taxon>Microlunatus</taxon>
    </lineage>
</organism>
<dbReference type="FunFam" id="3.40.50.2000:FF:000072">
    <property type="entry name" value="Glycosyl transferase"/>
    <property type="match status" value="1"/>
</dbReference>
<keyword evidence="5" id="KW-1185">Reference proteome</keyword>